<evidence type="ECO:0000256" key="3">
    <source>
        <dbReference type="RuleBase" id="RU003560"/>
    </source>
</evidence>
<comment type="similarity">
    <text evidence="3">Belongs to the class-III pyridoxal-phosphate-dependent aminotransferase family.</text>
</comment>
<dbReference type="PIRSF" id="PIRSF000521">
    <property type="entry name" value="Transaminase_4ab_Lys_Orn"/>
    <property type="match status" value="1"/>
</dbReference>
<keyword evidence="5" id="KW-1185">Reference proteome</keyword>
<dbReference type="Pfam" id="PF00202">
    <property type="entry name" value="Aminotran_3"/>
    <property type="match status" value="1"/>
</dbReference>
<organism evidence="4 5">
    <name type="scientific">Desulfocucumis palustris</name>
    <dbReference type="NCBI Taxonomy" id="1898651"/>
    <lineage>
        <taxon>Bacteria</taxon>
        <taxon>Bacillati</taxon>
        <taxon>Bacillota</taxon>
        <taxon>Clostridia</taxon>
        <taxon>Eubacteriales</taxon>
        <taxon>Desulfocucumaceae</taxon>
        <taxon>Desulfocucumis</taxon>
    </lineage>
</organism>
<evidence type="ECO:0000256" key="1">
    <source>
        <dbReference type="ARBA" id="ARBA00001933"/>
    </source>
</evidence>
<keyword evidence="2 3" id="KW-0663">Pyridoxal phosphate</keyword>
<evidence type="ECO:0000256" key="2">
    <source>
        <dbReference type="ARBA" id="ARBA00022898"/>
    </source>
</evidence>
<dbReference type="GO" id="GO:0042802">
    <property type="term" value="F:identical protein binding"/>
    <property type="evidence" value="ECO:0007669"/>
    <property type="project" value="TreeGrafter"/>
</dbReference>
<dbReference type="FunFam" id="3.40.640.10:FF:000004">
    <property type="entry name" value="Acetylornithine aminotransferase"/>
    <property type="match status" value="1"/>
</dbReference>
<dbReference type="InterPro" id="IPR050103">
    <property type="entry name" value="Class-III_PLP-dep_AT"/>
</dbReference>
<accession>A0A2L2X8S5</accession>
<name>A0A2L2X8S5_9FIRM</name>
<dbReference type="SUPFAM" id="SSF53383">
    <property type="entry name" value="PLP-dependent transferases"/>
    <property type="match status" value="1"/>
</dbReference>
<keyword evidence="4" id="KW-0808">Transferase</keyword>
<sequence length="472" mass="51135">MQSETAHDIAIDFQSHLLSLDKAIEMSREEIRQNHKNHVNPELTSMMGFLSFDKKFVRARDTLVWDSDGNQYLDFLGAYGAMNVGHNHPEVLAALDRVREMPNLIQASLGTLAGALAHNLALITPGALTRSFFCNSGAEAVEGALKLARAATGRTGFIYCEGSFHGKSFGALSVTGREKYQKPFRPLLEGCHAVPYGDIEALQAALLNSRAAAFIVEPIQGEGGIIVPPPGYLAEAARLCGEKGTLLIADEIQTGMGRTGDMFACQYEQLEPDILCLAKSLGGGIMPAGAFITTDDIWQKAYGSWEKSTLHTSTFGGNTWSCAAGIATISVIYRGNLAEQAREKGLYFMNGLNQLKEKYPLLQDVRGRGLMVGIEFNQPGGMLTKATFGLASKLSQEYLGSLVAGELLNKYGIITAYTLNNPNVIRLEPPLTVTREQLDRVVEALDQILARHKGLVSMAASSAKTFVKSLVK</sequence>
<gene>
    <name evidence="4" type="ORF">DCCM_0174</name>
</gene>
<proteinExistence type="inferred from homology"/>
<dbReference type="Gene3D" id="3.90.1150.10">
    <property type="entry name" value="Aspartate Aminotransferase, domain 1"/>
    <property type="match status" value="1"/>
</dbReference>
<dbReference type="RefSeq" id="WP_104370580.1">
    <property type="nucleotide sequence ID" value="NZ_BFAV01000016.1"/>
</dbReference>
<reference evidence="5" key="1">
    <citation type="submission" date="2018-02" db="EMBL/GenBank/DDBJ databases">
        <title>Genome sequence of Desulfocucumis palustris strain NAW-5.</title>
        <authorList>
            <person name="Watanabe M."/>
            <person name="Kojima H."/>
            <person name="Fukui M."/>
        </authorList>
    </citation>
    <scope>NUCLEOTIDE SEQUENCE [LARGE SCALE GENOMIC DNA]</scope>
    <source>
        <strain evidence="5">NAW-5</strain>
    </source>
</reference>
<keyword evidence="4" id="KW-0032">Aminotransferase</keyword>
<dbReference type="Gene3D" id="3.40.640.10">
    <property type="entry name" value="Type I PLP-dependent aspartate aminotransferase-like (Major domain)"/>
    <property type="match status" value="1"/>
</dbReference>
<dbReference type="PANTHER" id="PTHR11986:SF121">
    <property type="entry name" value="BLR3010 PROTEIN"/>
    <property type="match status" value="1"/>
</dbReference>
<dbReference type="GO" id="GO:0030170">
    <property type="term" value="F:pyridoxal phosphate binding"/>
    <property type="evidence" value="ECO:0007669"/>
    <property type="project" value="InterPro"/>
</dbReference>
<dbReference type="OrthoDB" id="9807885at2"/>
<dbReference type="GO" id="GO:0008483">
    <property type="term" value="F:transaminase activity"/>
    <property type="evidence" value="ECO:0007669"/>
    <property type="project" value="UniProtKB-KW"/>
</dbReference>
<comment type="cofactor">
    <cofactor evidence="1">
        <name>pyridoxal 5'-phosphate</name>
        <dbReference type="ChEBI" id="CHEBI:597326"/>
    </cofactor>
</comment>
<dbReference type="PROSITE" id="PS00600">
    <property type="entry name" value="AA_TRANSFER_CLASS_3"/>
    <property type="match status" value="1"/>
</dbReference>
<dbReference type="CDD" id="cd00610">
    <property type="entry name" value="OAT_like"/>
    <property type="match status" value="1"/>
</dbReference>
<protein>
    <submittedName>
        <fullName evidence="4">PLP-dependent aminotransferase</fullName>
    </submittedName>
</protein>
<dbReference type="InterPro" id="IPR015424">
    <property type="entry name" value="PyrdxlP-dep_Trfase"/>
</dbReference>
<dbReference type="PANTHER" id="PTHR11986">
    <property type="entry name" value="AMINOTRANSFERASE CLASS III"/>
    <property type="match status" value="1"/>
</dbReference>
<evidence type="ECO:0000313" key="4">
    <source>
        <dbReference type="EMBL" id="GBF31983.1"/>
    </source>
</evidence>
<dbReference type="InterPro" id="IPR005814">
    <property type="entry name" value="Aminotrans_3"/>
</dbReference>
<evidence type="ECO:0000313" key="5">
    <source>
        <dbReference type="Proteomes" id="UP000239549"/>
    </source>
</evidence>
<dbReference type="Proteomes" id="UP000239549">
    <property type="component" value="Unassembled WGS sequence"/>
</dbReference>
<dbReference type="InterPro" id="IPR049704">
    <property type="entry name" value="Aminotrans_3_PPA_site"/>
</dbReference>
<dbReference type="EMBL" id="BFAV01000016">
    <property type="protein sequence ID" value="GBF31983.1"/>
    <property type="molecule type" value="Genomic_DNA"/>
</dbReference>
<dbReference type="InterPro" id="IPR015421">
    <property type="entry name" value="PyrdxlP-dep_Trfase_major"/>
</dbReference>
<comment type="caution">
    <text evidence="4">The sequence shown here is derived from an EMBL/GenBank/DDBJ whole genome shotgun (WGS) entry which is preliminary data.</text>
</comment>
<dbReference type="AlphaFoldDB" id="A0A2L2X8S5"/>
<dbReference type="InterPro" id="IPR015422">
    <property type="entry name" value="PyrdxlP-dep_Trfase_small"/>
</dbReference>